<dbReference type="InterPro" id="IPR003448">
    <property type="entry name" value="Mopterin_biosynth_MoaE"/>
</dbReference>
<evidence type="ECO:0000256" key="4">
    <source>
        <dbReference type="ARBA" id="ARBA00013858"/>
    </source>
</evidence>
<dbReference type="Proteomes" id="UP001597110">
    <property type="component" value="Unassembled WGS sequence"/>
</dbReference>
<dbReference type="PANTHER" id="PTHR23404">
    <property type="entry name" value="MOLYBDOPTERIN SYNTHASE RELATED"/>
    <property type="match status" value="1"/>
</dbReference>
<protein>
    <recommendedName>
        <fullName evidence="4">Molybdopterin synthase catalytic subunit</fullName>
        <ecNumber evidence="3">2.8.1.12</ecNumber>
    </recommendedName>
    <alternativeName>
        <fullName evidence="9">MPT synthase subunit 2</fullName>
    </alternativeName>
    <alternativeName>
        <fullName evidence="7">Molybdenum cofactor biosynthesis protein E</fullName>
    </alternativeName>
    <alternativeName>
        <fullName evidence="8">Molybdopterin-converting factor large subunit</fullName>
    </alternativeName>
    <alternativeName>
        <fullName evidence="10">Molybdopterin-converting factor subunit 2</fullName>
    </alternativeName>
</protein>
<proteinExistence type="inferred from homology"/>
<name>A0ABW2YCW1_9GAMM</name>
<reference evidence="13" key="1">
    <citation type="journal article" date="2019" name="Int. J. Syst. Evol. Microbiol.">
        <title>The Global Catalogue of Microorganisms (GCM) 10K type strain sequencing project: providing services to taxonomists for standard genome sequencing and annotation.</title>
        <authorList>
            <consortium name="The Broad Institute Genomics Platform"/>
            <consortium name="The Broad Institute Genome Sequencing Center for Infectious Disease"/>
            <person name="Wu L."/>
            <person name="Ma J."/>
        </authorList>
    </citation>
    <scope>NUCLEOTIDE SEQUENCE [LARGE SCALE GENOMIC DNA]</scope>
    <source>
        <strain evidence="13">CCUG 55585</strain>
    </source>
</reference>
<evidence type="ECO:0000256" key="9">
    <source>
        <dbReference type="ARBA" id="ARBA00030781"/>
    </source>
</evidence>
<evidence type="ECO:0000256" key="8">
    <source>
        <dbReference type="ARBA" id="ARBA00030407"/>
    </source>
</evidence>
<gene>
    <name evidence="12" type="ORF">ACFQ0E_12070</name>
</gene>
<accession>A0ABW2YCW1</accession>
<comment type="pathway">
    <text evidence="1">Cofactor biosynthesis; molybdopterin biosynthesis.</text>
</comment>
<dbReference type="SUPFAM" id="SSF54690">
    <property type="entry name" value="Molybdopterin synthase subunit MoaE"/>
    <property type="match status" value="1"/>
</dbReference>
<keyword evidence="5" id="KW-0501">Molybdenum cofactor biosynthesis</keyword>
<evidence type="ECO:0000256" key="11">
    <source>
        <dbReference type="ARBA" id="ARBA00049878"/>
    </source>
</evidence>
<evidence type="ECO:0000313" key="13">
    <source>
        <dbReference type="Proteomes" id="UP001597110"/>
    </source>
</evidence>
<dbReference type="Pfam" id="PF02391">
    <property type="entry name" value="MoaE"/>
    <property type="match status" value="1"/>
</dbReference>
<evidence type="ECO:0000256" key="7">
    <source>
        <dbReference type="ARBA" id="ARBA00029745"/>
    </source>
</evidence>
<evidence type="ECO:0000313" key="12">
    <source>
        <dbReference type="EMBL" id="MFD0726329.1"/>
    </source>
</evidence>
<dbReference type="Gene3D" id="3.90.1170.40">
    <property type="entry name" value="Molybdopterin biosynthesis MoaE subunit"/>
    <property type="match status" value="1"/>
</dbReference>
<evidence type="ECO:0000256" key="3">
    <source>
        <dbReference type="ARBA" id="ARBA00011950"/>
    </source>
</evidence>
<dbReference type="EC" id="2.8.1.12" evidence="3"/>
<comment type="subunit">
    <text evidence="6">Heterotetramer of 2 MoaD subunits and 2 MoaE subunits. Also stable as homodimer. The enzyme changes between these two forms during catalysis.</text>
</comment>
<evidence type="ECO:0000256" key="10">
    <source>
        <dbReference type="ARBA" id="ARBA00032474"/>
    </source>
</evidence>
<keyword evidence="13" id="KW-1185">Reference proteome</keyword>
<dbReference type="EMBL" id="JBHTIF010000001">
    <property type="protein sequence ID" value="MFD0726329.1"/>
    <property type="molecule type" value="Genomic_DNA"/>
</dbReference>
<organism evidence="12 13">
    <name type="scientific">Lysobacter brunescens</name>
    <dbReference type="NCBI Taxonomy" id="262323"/>
    <lineage>
        <taxon>Bacteria</taxon>
        <taxon>Pseudomonadati</taxon>
        <taxon>Pseudomonadota</taxon>
        <taxon>Gammaproteobacteria</taxon>
        <taxon>Lysobacterales</taxon>
        <taxon>Lysobacteraceae</taxon>
        <taxon>Lysobacter</taxon>
    </lineage>
</organism>
<comment type="catalytic activity">
    <reaction evidence="11">
        <text>2 [molybdopterin-synthase sulfur-carrier protein]-C-terminal-Gly-aminoethanethioate + cyclic pyranopterin phosphate + H2O = molybdopterin + 2 [molybdopterin-synthase sulfur-carrier protein]-C-terminal Gly-Gly + 2 H(+)</text>
        <dbReference type="Rhea" id="RHEA:26333"/>
        <dbReference type="Rhea" id="RHEA-COMP:12202"/>
        <dbReference type="Rhea" id="RHEA-COMP:19907"/>
        <dbReference type="ChEBI" id="CHEBI:15377"/>
        <dbReference type="ChEBI" id="CHEBI:15378"/>
        <dbReference type="ChEBI" id="CHEBI:58698"/>
        <dbReference type="ChEBI" id="CHEBI:59648"/>
        <dbReference type="ChEBI" id="CHEBI:90778"/>
        <dbReference type="ChEBI" id="CHEBI:232372"/>
        <dbReference type="EC" id="2.8.1.12"/>
    </reaction>
</comment>
<comment type="similarity">
    <text evidence="2">Belongs to the MoaE family.</text>
</comment>
<evidence type="ECO:0000256" key="1">
    <source>
        <dbReference type="ARBA" id="ARBA00005046"/>
    </source>
</evidence>
<sequence length="143" mass="15887">MARFAIAEDAFDIAPLRAGLLRAEAGAYASFEGWVRNHNDGRAATGLRYESYRALAEAEGERILDEALARFAIADAACMHRIGDLEVGDLAVWVGVSAAHRDAAFAACRWIIDEVKSRVPIWKHERYIDGDAQWLYPQSQDAH</sequence>
<dbReference type="RefSeq" id="WP_386823974.1">
    <property type="nucleotide sequence ID" value="NZ_JBHTIF010000001.1"/>
</dbReference>
<evidence type="ECO:0000256" key="2">
    <source>
        <dbReference type="ARBA" id="ARBA00005426"/>
    </source>
</evidence>
<comment type="caution">
    <text evidence="12">The sequence shown here is derived from an EMBL/GenBank/DDBJ whole genome shotgun (WGS) entry which is preliminary data.</text>
</comment>
<evidence type="ECO:0000256" key="5">
    <source>
        <dbReference type="ARBA" id="ARBA00023150"/>
    </source>
</evidence>
<evidence type="ECO:0000256" key="6">
    <source>
        <dbReference type="ARBA" id="ARBA00026066"/>
    </source>
</evidence>
<dbReference type="InterPro" id="IPR036563">
    <property type="entry name" value="MoaE_sf"/>
</dbReference>
<dbReference type="CDD" id="cd00756">
    <property type="entry name" value="MoaE"/>
    <property type="match status" value="1"/>
</dbReference>